<reference evidence="1 2" key="1">
    <citation type="submission" date="2015-04" db="EMBL/GenBank/DDBJ databases">
        <authorList>
            <person name="Syromyatnikov M.Y."/>
            <person name="Popov V.N."/>
        </authorList>
    </citation>
    <scope>NUCLEOTIDE SEQUENCE [LARGE SCALE GENOMIC DNA]</scope>
    <source>
        <strain evidence="1">WF-38-12</strain>
    </source>
</reference>
<accession>A0A0U1LXI0</accession>
<keyword evidence="2" id="KW-1185">Reference proteome</keyword>
<organism evidence="1 2">
    <name type="scientific">Talaromyces islandicus</name>
    <name type="common">Penicillium islandicum</name>
    <dbReference type="NCBI Taxonomy" id="28573"/>
    <lineage>
        <taxon>Eukaryota</taxon>
        <taxon>Fungi</taxon>
        <taxon>Dikarya</taxon>
        <taxon>Ascomycota</taxon>
        <taxon>Pezizomycotina</taxon>
        <taxon>Eurotiomycetes</taxon>
        <taxon>Eurotiomycetidae</taxon>
        <taxon>Eurotiales</taxon>
        <taxon>Trichocomaceae</taxon>
        <taxon>Talaromyces</taxon>
        <taxon>Talaromyces sect. Islandici</taxon>
    </lineage>
</organism>
<name>A0A0U1LXI0_TALIS</name>
<sequence length="200" mass="22238">MFTNQLEPRPDTISIGQWLDPSIRYPLDKAISVIRTGLYILFLGQAFARARARHLDSLGGSVRGETRHDTSIFISTFLRNPEYENNLEVRVVVYITVNPPEFEQELLIMERGLSLSPPLLTSSSPISLNLSTYWASSRVNRIVAFELVTRMLPDNRSKLAVFILGQEEELVATNTQVALVALVADVSETSKEASILGSCG</sequence>
<protein>
    <submittedName>
        <fullName evidence="1">Uncharacterized protein</fullName>
    </submittedName>
</protein>
<gene>
    <name evidence="1" type="ORF">PISL3812_05104</name>
</gene>
<dbReference type="EMBL" id="CVMT01000004">
    <property type="protein sequence ID" value="CRG88077.1"/>
    <property type="molecule type" value="Genomic_DNA"/>
</dbReference>
<evidence type="ECO:0000313" key="2">
    <source>
        <dbReference type="Proteomes" id="UP000054383"/>
    </source>
</evidence>
<dbReference type="AlphaFoldDB" id="A0A0U1LXI0"/>
<proteinExistence type="predicted"/>
<evidence type="ECO:0000313" key="1">
    <source>
        <dbReference type="EMBL" id="CRG88077.1"/>
    </source>
</evidence>
<dbReference type="Proteomes" id="UP000054383">
    <property type="component" value="Unassembled WGS sequence"/>
</dbReference>